<evidence type="ECO:0000256" key="2">
    <source>
        <dbReference type="ARBA" id="ARBA00012417"/>
    </source>
</evidence>
<dbReference type="InterPro" id="IPR004868">
    <property type="entry name" value="DNA-dir_DNA_pol_B_mt/vir"/>
</dbReference>
<name>A0A8S3RMV8_MYTED</name>
<protein>
    <recommendedName>
        <fullName evidence="2">DNA-directed DNA polymerase</fullName>
        <ecNumber evidence="2">2.7.7.7</ecNumber>
    </recommendedName>
</protein>
<organism evidence="10 11">
    <name type="scientific">Mytilus edulis</name>
    <name type="common">Blue mussel</name>
    <dbReference type="NCBI Taxonomy" id="6550"/>
    <lineage>
        <taxon>Eukaryota</taxon>
        <taxon>Metazoa</taxon>
        <taxon>Spiralia</taxon>
        <taxon>Lophotrochozoa</taxon>
        <taxon>Mollusca</taxon>
        <taxon>Bivalvia</taxon>
        <taxon>Autobranchia</taxon>
        <taxon>Pteriomorphia</taxon>
        <taxon>Mytilida</taxon>
        <taxon>Mytiloidea</taxon>
        <taxon>Mytilidae</taxon>
        <taxon>Mytilinae</taxon>
        <taxon>Mytilus</taxon>
    </lineage>
</organism>
<evidence type="ECO:0000256" key="5">
    <source>
        <dbReference type="ARBA" id="ARBA00022705"/>
    </source>
</evidence>
<comment type="caution">
    <text evidence="10">The sequence shown here is derived from an EMBL/GenBank/DDBJ whole genome shotgun (WGS) entry which is preliminary data.</text>
</comment>
<evidence type="ECO:0000256" key="3">
    <source>
        <dbReference type="ARBA" id="ARBA00022679"/>
    </source>
</evidence>
<dbReference type="EMBL" id="CAJPWZ010001100">
    <property type="protein sequence ID" value="CAG2208052.1"/>
    <property type="molecule type" value="Genomic_DNA"/>
</dbReference>
<dbReference type="OrthoDB" id="6133181at2759"/>
<dbReference type="Proteomes" id="UP000683360">
    <property type="component" value="Unassembled WGS sequence"/>
</dbReference>
<evidence type="ECO:0000313" key="10">
    <source>
        <dbReference type="EMBL" id="CAG2208052.1"/>
    </source>
</evidence>
<evidence type="ECO:0000259" key="9">
    <source>
        <dbReference type="Pfam" id="PF03175"/>
    </source>
</evidence>
<evidence type="ECO:0000256" key="8">
    <source>
        <dbReference type="ARBA" id="ARBA00049244"/>
    </source>
</evidence>
<keyword evidence="6" id="KW-0239">DNA-directed DNA polymerase</keyword>
<keyword evidence="4" id="KW-0548">Nucleotidyltransferase</keyword>
<evidence type="ECO:0000256" key="1">
    <source>
        <dbReference type="ARBA" id="ARBA00005755"/>
    </source>
</evidence>
<comment type="catalytic activity">
    <reaction evidence="8">
        <text>DNA(n) + a 2'-deoxyribonucleoside 5'-triphosphate = DNA(n+1) + diphosphate</text>
        <dbReference type="Rhea" id="RHEA:22508"/>
        <dbReference type="Rhea" id="RHEA-COMP:17339"/>
        <dbReference type="Rhea" id="RHEA-COMP:17340"/>
        <dbReference type="ChEBI" id="CHEBI:33019"/>
        <dbReference type="ChEBI" id="CHEBI:61560"/>
        <dbReference type="ChEBI" id="CHEBI:173112"/>
        <dbReference type="EC" id="2.7.7.7"/>
    </reaction>
</comment>
<dbReference type="GO" id="GO:0006260">
    <property type="term" value="P:DNA replication"/>
    <property type="evidence" value="ECO:0007669"/>
    <property type="project" value="UniProtKB-KW"/>
</dbReference>
<feature type="domain" description="DNA-directed DNA polymerase family B mitochondria/virus" evidence="9">
    <location>
        <begin position="70"/>
        <end position="192"/>
    </location>
</feature>
<dbReference type="AlphaFoldDB" id="A0A8S3RMV8"/>
<accession>A0A8S3RMV8</accession>
<keyword evidence="3" id="KW-0808">Transferase</keyword>
<evidence type="ECO:0000256" key="7">
    <source>
        <dbReference type="ARBA" id="ARBA00023125"/>
    </source>
</evidence>
<gene>
    <name evidence="10" type="ORF">MEDL_22283</name>
</gene>
<dbReference type="EC" id="2.7.7.7" evidence="2"/>
<dbReference type="InterPro" id="IPR043502">
    <property type="entry name" value="DNA/RNA_pol_sf"/>
</dbReference>
<evidence type="ECO:0000256" key="4">
    <source>
        <dbReference type="ARBA" id="ARBA00022695"/>
    </source>
</evidence>
<keyword evidence="5" id="KW-0235">DNA replication</keyword>
<dbReference type="SUPFAM" id="SSF56672">
    <property type="entry name" value="DNA/RNA polymerases"/>
    <property type="match status" value="1"/>
</dbReference>
<comment type="similarity">
    <text evidence="1">Belongs to the DNA polymerase type-B family.</text>
</comment>
<evidence type="ECO:0000313" key="11">
    <source>
        <dbReference type="Proteomes" id="UP000683360"/>
    </source>
</evidence>
<dbReference type="GO" id="GO:0003677">
    <property type="term" value="F:DNA binding"/>
    <property type="evidence" value="ECO:0007669"/>
    <property type="project" value="UniProtKB-KW"/>
</dbReference>
<reference evidence="10" key="1">
    <citation type="submission" date="2021-03" db="EMBL/GenBank/DDBJ databases">
        <authorList>
            <person name="Bekaert M."/>
        </authorList>
    </citation>
    <scope>NUCLEOTIDE SEQUENCE</scope>
</reference>
<sequence length="234" mass="27282">MVSPSVCPFPQVVLDLKKKDEREIFDVANTDVEGDMGYILEVDLDYPQNLHDSHSDYPLAPESRIVSDDMISPYSQKLWTKLNSSERKGFVRGRSRVKSKKLLCTLENKHRYVCHIRNLQMYLQLGMRLKKVHRVLEFSQSPFLREYIELNTEKRKNAKGNFEKSFYKLMNNAVFGKTCENVRKRVDVQLINSKRKMLKQTAKSSFVRCEIFTKDLVAVQCKKTVLTLNKPIAI</sequence>
<dbReference type="Pfam" id="PF03175">
    <property type="entry name" value="DNA_pol_B_2"/>
    <property type="match status" value="1"/>
</dbReference>
<dbReference type="GO" id="GO:0003887">
    <property type="term" value="F:DNA-directed DNA polymerase activity"/>
    <property type="evidence" value="ECO:0007669"/>
    <property type="project" value="UniProtKB-KW"/>
</dbReference>
<keyword evidence="7" id="KW-0238">DNA-binding</keyword>
<dbReference type="GO" id="GO:0000166">
    <property type="term" value="F:nucleotide binding"/>
    <property type="evidence" value="ECO:0007669"/>
    <property type="project" value="InterPro"/>
</dbReference>
<proteinExistence type="inferred from homology"/>
<keyword evidence="11" id="KW-1185">Reference proteome</keyword>
<evidence type="ECO:0000256" key="6">
    <source>
        <dbReference type="ARBA" id="ARBA00022932"/>
    </source>
</evidence>